<dbReference type="GO" id="GO:0005886">
    <property type="term" value="C:plasma membrane"/>
    <property type="evidence" value="ECO:0007669"/>
    <property type="project" value="TreeGrafter"/>
</dbReference>
<dbReference type="EMBL" id="VSSQ01008241">
    <property type="protein sequence ID" value="MPM38306.1"/>
    <property type="molecule type" value="Genomic_DNA"/>
</dbReference>
<dbReference type="Gene3D" id="3.30.70.270">
    <property type="match status" value="1"/>
</dbReference>
<dbReference type="InterPro" id="IPR029787">
    <property type="entry name" value="Nucleotide_cyclase"/>
</dbReference>
<feature type="transmembrane region" description="Helical" evidence="1">
    <location>
        <begin position="50"/>
        <end position="68"/>
    </location>
</feature>
<feature type="transmembrane region" description="Helical" evidence="1">
    <location>
        <begin position="131"/>
        <end position="149"/>
    </location>
</feature>
<keyword evidence="1" id="KW-0472">Membrane</keyword>
<dbReference type="AlphaFoldDB" id="A0A644ZBQ3"/>
<evidence type="ECO:0000259" key="2">
    <source>
        <dbReference type="PROSITE" id="PS50887"/>
    </source>
</evidence>
<dbReference type="FunFam" id="3.30.70.270:FF:000001">
    <property type="entry name" value="Diguanylate cyclase domain protein"/>
    <property type="match status" value="1"/>
</dbReference>
<keyword evidence="3" id="KW-0548">Nucleotidyltransferase</keyword>
<reference evidence="3" key="1">
    <citation type="submission" date="2019-08" db="EMBL/GenBank/DDBJ databases">
        <authorList>
            <person name="Kucharzyk K."/>
            <person name="Murdoch R.W."/>
            <person name="Higgins S."/>
            <person name="Loffler F."/>
        </authorList>
    </citation>
    <scope>NUCLEOTIDE SEQUENCE</scope>
</reference>
<comment type="caution">
    <text evidence="3">The sequence shown here is derived from an EMBL/GenBank/DDBJ whole genome shotgun (WGS) entry which is preliminary data.</text>
</comment>
<dbReference type="EC" id="2.7.7.65" evidence="3"/>
<feature type="domain" description="GGDEF" evidence="2">
    <location>
        <begin position="190"/>
        <end position="323"/>
    </location>
</feature>
<keyword evidence="1" id="KW-0812">Transmembrane</keyword>
<keyword evidence="3" id="KW-0808">Transferase</keyword>
<dbReference type="Pfam" id="PF00990">
    <property type="entry name" value="GGDEF"/>
    <property type="match status" value="1"/>
</dbReference>
<evidence type="ECO:0000256" key="1">
    <source>
        <dbReference type="SAM" id="Phobius"/>
    </source>
</evidence>
<sequence>MMLIMIAVAFVLSLAPLSFPSPNRPAYLLLLGALLILLISAMIAQYKNRYLLSAYLTVALALAGTWPSILINLKAGVPDFFPLCYVIITIMLSSLFLPSLVTIALAAIQFILLVVLVASSATLQLQNWPSFFFFVLLVSLLSMIANYLIKTQMRQLNESAIRDHLTGLFNRRYFDETLSNKLKREQKEGEPWGIILLDIDHFKGFNDQNGHDAGDFVLAKLAEKLLSYFNLSSTICRYGGDEFAILVPHLEQKKLDELCQGLVEQVHSLTLLYAGKNLGSMAISIGYVRYNGQLSSAELFIKQADSYLYQAKQEGRNRAVGSS</sequence>
<dbReference type="NCBIfam" id="TIGR00254">
    <property type="entry name" value="GGDEF"/>
    <property type="match status" value="1"/>
</dbReference>
<proteinExistence type="predicted"/>
<dbReference type="PANTHER" id="PTHR45138:SF24">
    <property type="entry name" value="DIGUANYLATE CYCLASE DGCC-RELATED"/>
    <property type="match status" value="1"/>
</dbReference>
<dbReference type="InterPro" id="IPR043128">
    <property type="entry name" value="Rev_trsase/Diguanyl_cyclase"/>
</dbReference>
<dbReference type="PANTHER" id="PTHR45138">
    <property type="entry name" value="REGULATORY COMPONENTS OF SENSORY TRANSDUCTION SYSTEM"/>
    <property type="match status" value="1"/>
</dbReference>
<dbReference type="GO" id="GO:1902201">
    <property type="term" value="P:negative regulation of bacterial-type flagellum-dependent cell motility"/>
    <property type="evidence" value="ECO:0007669"/>
    <property type="project" value="TreeGrafter"/>
</dbReference>
<feature type="transmembrane region" description="Helical" evidence="1">
    <location>
        <begin position="104"/>
        <end position="125"/>
    </location>
</feature>
<dbReference type="InterPro" id="IPR000160">
    <property type="entry name" value="GGDEF_dom"/>
</dbReference>
<dbReference type="InterPro" id="IPR050469">
    <property type="entry name" value="Diguanylate_Cyclase"/>
</dbReference>
<keyword evidence="1" id="KW-1133">Transmembrane helix</keyword>
<dbReference type="GO" id="GO:0052621">
    <property type="term" value="F:diguanylate cyclase activity"/>
    <property type="evidence" value="ECO:0007669"/>
    <property type="project" value="UniProtKB-EC"/>
</dbReference>
<gene>
    <name evidence="3" type="primary">dgcC_1</name>
    <name evidence="3" type="ORF">SDC9_84935</name>
</gene>
<dbReference type="CDD" id="cd01949">
    <property type="entry name" value="GGDEF"/>
    <property type="match status" value="1"/>
</dbReference>
<organism evidence="3">
    <name type="scientific">bioreactor metagenome</name>
    <dbReference type="NCBI Taxonomy" id="1076179"/>
    <lineage>
        <taxon>unclassified sequences</taxon>
        <taxon>metagenomes</taxon>
        <taxon>ecological metagenomes</taxon>
    </lineage>
</organism>
<feature type="transmembrane region" description="Helical" evidence="1">
    <location>
        <begin position="26"/>
        <end position="43"/>
    </location>
</feature>
<accession>A0A644ZBQ3</accession>
<dbReference type="SUPFAM" id="SSF55073">
    <property type="entry name" value="Nucleotide cyclase"/>
    <property type="match status" value="1"/>
</dbReference>
<protein>
    <submittedName>
        <fullName evidence="3">Putative diguanylate cyclase DgcC</fullName>
        <ecNumber evidence="3">2.7.7.65</ecNumber>
    </submittedName>
</protein>
<dbReference type="GO" id="GO:0043709">
    <property type="term" value="P:cell adhesion involved in single-species biofilm formation"/>
    <property type="evidence" value="ECO:0007669"/>
    <property type="project" value="TreeGrafter"/>
</dbReference>
<dbReference type="PROSITE" id="PS50887">
    <property type="entry name" value="GGDEF"/>
    <property type="match status" value="1"/>
</dbReference>
<evidence type="ECO:0000313" key="3">
    <source>
        <dbReference type="EMBL" id="MPM38306.1"/>
    </source>
</evidence>
<dbReference type="SMART" id="SM00267">
    <property type="entry name" value="GGDEF"/>
    <property type="match status" value="1"/>
</dbReference>
<name>A0A644ZBQ3_9ZZZZ</name>